<comment type="caution">
    <text evidence="8">The sequence shown here is derived from an EMBL/GenBank/DDBJ whole genome shotgun (WGS) entry which is preliminary data.</text>
</comment>
<evidence type="ECO:0000313" key="8">
    <source>
        <dbReference type="EMBL" id="MDA7085589.1"/>
    </source>
</evidence>
<keyword evidence="9" id="KW-1185">Reference proteome</keyword>
<dbReference type="EMBL" id="JAQJZJ010000002">
    <property type="protein sequence ID" value="MDA7085589.1"/>
    <property type="molecule type" value="Genomic_DNA"/>
</dbReference>
<evidence type="ECO:0000256" key="1">
    <source>
        <dbReference type="ARBA" id="ARBA00004167"/>
    </source>
</evidence>
<evidence type="ECO:0000256" key="3">
    <source>
        <dbReference type="ARBA" id="ARBA00022692"/>
    </source>
</evidence>
<dbReference type="Pfam" id="PF03743">
    <property type="entry name" value="TrbI"/>
    <property type="match status" value="1"/>
</dbReference>
<comment type="subcellular location">
    <subcellularLocation>
        <location evidence="1">Membrane</location>
        <topology evidence="1">Single-pass membrane protein</topology>
    </subcellularLocation>
</comment>
<sequence>MSAVDNVQDTQPAELPPKVAPESLELRAQPRPVTRLNPRMLAVLAGGLATAVLGAMLWSLQPPQRRQGSEQAELYNVDRVARSEGLEQLPADYSQLPSPSAPAVPQLGPPLPGDLGGPILRAEQQTQGYDYRHAGPDPVEAERLARLKEAEEAALSSVFFRSGGGRTAGAGTPTESRPVHSQLAGFDPMAAGPASTAALPASAGSTQNRQEQKEAFLSKSVSPQIRNSGFVQMPDSPYQVMAGTVLAAALVTGIKSDLPGDVIATVTESVYDSATGQHVLIPQGSRLLGRYNSQVSYGQSRVQVVWQRVILPDTSSFQLDNLVSSDTAGYAGLEDGVDWHWDRIVAGAAMTSLLGIGAELAAPANRTDGDRIIIAGRDSLQDTVNQVGQEVTRRNLDIQPTLTQRPGLPLRVIVNRDLVLRPYQPLFIQQRNPQ</sequence>
<accession>A0ABT4XBM3</accession>
<dbReference type="Proteomes" id="UP001212042">
    <property type="component" value="Unassembled WGS sequence"/>
</dbReference>
<evidence type="ECO:0000256" key="6">
    <source>
        <dbReference type="SAM" id="MobiDB-lite"/>
    </source>
</evidence>
<evidence type="ECO:0000256" key="7">
    <source>
        <dbReference type="SAM" id="Phobius"/>
    </source>
</evidence>
<dbReference type="RefSeq" id="WP_271346523.1">
    <property type="nucleotide sequence ID" value="NZ_JAQJZJ010000002.1"/>
</dbReference>
<dbReference type="CDD" id="cd16429">
    <property type="entry name" value="VirB10"/>
    <property type="match status" value="1"/>
</dbReference>
<organism evidence="8 9">
    <name type="scientific">Pseudomonas aestuarii</name>
    <dbReference type="NCBI Taxonomy" id="3018340"/>
    <lineage>
        <taxon>Bacteria</taxon>
        <taxon>Pseudomonadati</taxon>
        <taxon>Pseudomonadota</taxon>
        <taxon>Gammaproteobacteria</taxon>
        <taxon>Pseudomonadales</taxon>
        <taxon>Pseudomonadaceae</taxon>
        <taxon>Pseudomonas</taxon>
    </lineage>
</organism>
<protein>
    <submittedName>
        <fullName evidence="8">TrbI/VirB10 family protein</fullName>
    </submittedName>
</protein>
<name>A0ABT4XBM3_9PSED</name>
<evidence type="ECO:0000256" key="4">
    <source>
        <dbReference type="ARBA" id="ARBA00022989"/>
    </source>
</evidence>
<proteinExistence type="inferred from homology"/>
<keyword evidence="4 7" id="KW-1133">Transmembrane helix</keyword>
<feature type="transmembrane region" description="Helical" evidence="7">
    <location>
        <begin position="41"/>
        <end position="60"/>
    </location>
</feature>
<dbReference type="InterPro" id="IPR042217">
    <property type="entry name" value="T4SS_VirB10/TrbI"/>
</dbReference>
<feature type="compositionally biased region" description="Low complexity" evidence="6">
    <location>
        <begin position="190"/>
        <end position="206"/>
    </location>
</feature>
<reference evidence="8 9" key="1">
    <citation type="submission" date="2023-01" db="EMBL/GenBank/DDBJ databases">
        <title>Pseudomonas SA3-5T sp. nov., isolated from tidal flat sediment.</title>
        <authorList>
            <person name="Kim H.S."/>
            <person name="Kim J.-S."/>
            <person name="Suh M.K."/>
            <person name="Eom M.K."/>
            <person name="Lee J.-S."/>
        </authorList>
    </citation>
    <scope>NUCLEOTIDE SEQUENCE [LARGE SCALE GENOMIC DNA]</scope>
    <source>
        <strain evidence="8 9">SA3-5</strain>
    </source>
</reference>
<evidence type="ECO:0000313" key="9">
    <source>
        <dbReference type="Proteomes" id="UP001212042"/>
    </source>
</evidence>
<comment type="similarity">
    <text evidence="2">Belongs to the TrbI/VirB10 family.</text>
</comment>
<evidence type="ECO:0000256" key="5">
    <source>
        <dbReference type="ARBA" id="ARBA00023136"/>
    </source>
</evidence>
<keyword evidence="5 7" id="KW-0472">Membrane</keyword>
<evidence type="ECO:0000256" key="2">
    <source>
        <dbReference type="ARBA" id="ARBA00010265"/>
    </source>
</evidence>
<keyword evidence="3 7" id="KW-0812">Transmembrane</keyword>
<dbReference type="InterPro" id="IPR005498">
    <property type="entry name" value="T4SS_VirB10/TraB/TrbI"/>
</dbReference>
<feature type="region of interest" description="Disordered" evidence="6">
    <location>
        <begin position="187"/>
        <end position="218"/>
    </location>
</feature>
<feature type="region of interest" description="Disordered" evidence="6">
    <location>
        <begin position="1"/>
        <end position="26"/>
    </location>
</feature>
<gene>
    <name evidence="8" type="ORF">PH586_04185</name>
</gene>
<feature type="compositionally biased region" description="Polar residues" evidence="6">
    <location>
        <begin position="1"/>
        <end position="11"/>
    </location>
</feature>
<dbReference type="Gene3D" id="2.40.128.260">
    <property type="entry name" value="Type IV secretion system, VirB10/TraB/TrbI"/>
    <property type="match status" value="1"/>
</dbReference>